<sequence>MKRHYNIYVKFRNGIQAKPVRLMVKC</sequence>
<organism evidence="1 2">
    <name type="scientific">Zea mays</name>
    <name type="common">Maize</name>
    <dbReference type="NCBI Taxonomy" id="4577"/>
    <lineage>
        <taxon>Eukaryota</taxon>
        <taxon>Viridiplantae</taxon>
        <taxon>Streptophyta</taxon>
        <taxon>Embryophyta</taxon>
        <taxon>Tracheophyta</taxon>
        <taxon>Spermatophyta</taxon>
        <taxon>Magnoliopsida</taxon>
        <taxon>Liliopsida</taxon>
        <taxon>Poales</taxon>
        <taxon>Poaceae</taxon>
        <taxon>PACMAD clade</taxon>
        <taxon>Panicoideae</taxon>
        <taxon>Andropogonodae</taxon>
        <taxon>Andropogoneae</taxon>
        <taxon>Tripsacinae</taxon>
        <taxon>Zea</taxon>
    </lineage>
</organism>
<dbReference type="Proteomes" id="UP000251960">
    <property type="component" value="Chromosome 4"/>
</dbReference>
<dbReference type="EMBL" id="NCVQ01000005">
    <property type="protein sequence ID" value="PWZ29340.1"/>
    <property type="molecule type" value="Genomic_DNA"/>
</dbReference>
<name>A0A3L6F8M4_MAIZE</name>
<gene>
    <name evidence="1" type="ORF">Zm00014a_042942</name>
</gene>
<comment type="caution">
    <text evidence="1">The sequence shown here is derived from an EMBL/GenBank/DDBJ whole genome shotgun (WGS) entry which is preliminary data.</text>
</comment>
<evidence type="ECO:0000313" key="2">
    <source>
        <dbReference type="Proteomes" id="UP000251960"/>
    </source>
</evidence>
<accession>A0A3L6F8M4</accession>
<evidence type="ECO:0000313" key="1">
    <source>
        <dbReference type="EMBL" id="PWZ29340.1"/>
    </source>
</evidence>
<proteinExistence type="predicted"/>
<reference evidence="1 2" key="1">
    <citation type="journal article" date="2018" name="Nat. Genet.">
        <title>Extensive intraspecific gene order and gene structural variations between Mo17 and other maize genomes.</title>
        <authorList>
            <person name="Sun S."/>
            <person name="Zhou Y."/>
            <person name="Chen J."/>
            <person name="Shi J."/>
            <person name="Zhao H."/>
            <person name="Zhao H."/>
            <person name="Song W."/>
            <person name="Zhang M."/>
            <person name="Cui Y."/>
            <person name="Dong X."/>
            <person name="Liu H."/>
            <person name="Ma X."/>
            <person name="Jiao Y."/>
            <person name="Wang B."/>
            <person name="Wei X."/>
            <person name="Stein J.C."/>
            <person name="Glaubitz J.C."/>
            <person name="Lu F."/>
            <person name="Yu G."/>
            <person name="Liang C."/>
            <person name="Fengler K."/>
            <person name="Li B."/>
            <person name="Rafalski A."/>
            <person name="Schnable P.S."/>
            <person name="Ware D.H."/>
            <person name="Buckler E.S."/>
            <person name="Lai J."/>
        </authorList>
    </citation>
    <scope>NUCLEOTIDE SEQUENCE [LARGE SCALE GENOMIC DNA]</scope>
    <source>
        <strain evidence="2">cv. Missouri 17</strain>
        <tissue evidence="1">Seedling</tissue>
    </source>
</reference>
<dbReference type="AlphaFoldDB" id="A0A3L6F8M4"/>
<protein>
    <submittedName>
        <fullName evidence="1">Uncharacterized protein</fullName>
    </submittedName>
</protein>